<feature type="domain" description="Peptidoglycan binding" evidence="3">
    <location>
        <begin position="114"/>
        <end position="163"/>
    </location>
</feature>
<name>A0A915YBM6_9BACT</name>
<gene>
    <name evidence="4" type="ORF">AsAng_0008050</name>
</gene>
<feature type="domain" description="TtsA-like Glycoside hydrolase family 108" evidence="2">
    <location>
        <begin position="21"/>
        <end position="105"/>
    </location>
</feature>
<evidence type="ECO:0000259" key="3">
    <source>
        <dbReference type="Pfam" id="PF09374"/>
    </source>
</evidence>
<dbReference type="Proteomes" id="UP001060919">
    <property type="component" value="Chromosome"/>
</dbReference>
<keyword evidence="1" id="KW-0472">Membrane</keyword>
<keyword evidence="5" id="KW-1185">Reference proteome</keyword>
<evidence type="ECO:0000313" key="5">
    <source>
        <dbReference type="Proteomes" id="UP001060919"/>
    </source>
</evidence>
<evidence type="ECO:0008006" key="6">
    <source>
        <dbReference type="Google" id="ProtNLM"/>
    </source>
</evidence>
<dbReference type="KEGG" id="aup:AsAng_0008050"/>
<accession>A0A915YBM6</accession>
<dbReference type="SUPFAM" id="SSF53955">
    <property type="entry name" value="Lysozyme-like"/>
    <property type="match status" value="1"/>
</dbReference>
<feature type="transmembrane region" description="Helical" evidence="1">
    <location>
        <begin position="202"/>
        <end position="222"/>
    </location>
</feature>
<dbReference type="InterPro" id="IPR018537">
    <property type="entry name" value="Peptidoglycan-bd_3"/>
</dbReference>
<evidence type="ECO:0000256" key="1">
    <source>
        <dbReference type="SAM" id="Phobius"/>
    </source>
</evidence>
<sequence>MAKFEEWVKPGKRRYRRIKAGYQNENWDPGNYTGGKIGVGIQAGTNMSIAAPTLSEWRGHAVTAAEMKALTEAEALQIYRDNYWMPIKAPDIENQTIADFLADMKSSGGGVWNMQKGLNDLGENIAVDGVVGPQTLGAINRQIEKSVARLNNAFRKRQIEYYNSKTSPAKSVWLSSLDKDYPEMSETAEKLGLPEKYNNKSWIYLSIALGILLLVLIGWMLFKK</sequence>
<dbReference type="RefSeq" id="WP_264791435.1">
    <property type="nucleotide sequence ID" value="NZ_AP026867.1"/>
</dbReference>
<protein>
    <recommendedName>
        <fullName evidence="6">Secretion activator protein</fullName>
    </recommendedName>
</protein>
<dbReference type="InterPro" id="IPR008565">
    <property type="entry name" value="TtsA-like_GH18_dom"/>
</dbReference>
<evidence type="ECO:0000259" key="2">
    <source>
        <dbReference type="Pfam" id="PF05838"/>
    </source>
</evidence>
<proteinExistence type="predicted"/>
<dbReference type="InterPro" id="IPR023346">
    <property type="entry name" value="Lysozyme-like_dom_sf"/>
</dbReference>
<keyword evidence="1" id="KW-1133">Transmembrane helix</keyword>
<organism evidence="4 5">
    <name type="scientific">Aureispira anguillae</name>
    <dbReference type="NCBI Taxonomy" id="2864201"/>
    <lineage>
        <taxon>Bacteria</taxon>
        <taxon>Pseudomonadati</taxon>
        <taxon>Bacteroidota</taxon>
        <taxon>Saprospiria</taxon>
        <taxon>Saprospirales</taxon>
        <taxon>Saprospiraceae</taxon>
        <taxon>Aureispira</taxon>
    </lineage>
</organism>
<evidence type="ECO:0000313" key="4">
    <source>
        <dbReference type="EMBL" id="BDS10098.1"/>
    </source>
</evidence>
<dbReference type="EMBL" id="AP026867">
    <property type="protein sequence ID" value="BDS10098.1"/>
    <property type="molecule type" value="Genomic_DNA"/>
</dbReference>
<dbReference type="Pfam" id="PF05838">
    <property type="entry name" value="Glyco_hydro_108"/>
    <property type="match status" value="1"/>
</dbReference>
<reference evidence="4" key="1">
    <citation type="submission" date="2022-09" db="EMBL/GenBank/DDBJ databases">
        <title>Aureispira anguillicida sp. nov., isolated from Leptocephalus of Japanese eel Anguilla japonica.</title>
        <authorList>
            <person name="Yuasa K."/>
            <person name="Mekata T."/>
            <person name="Ikunari K."/>
        </authorList>
    </citation>
    <scope>NUCLEOTIDE SEQUENCE</scope>
    <source>
        <strain evidence="4">EL160426</strain>
    </source>
</reference>
<dbReference type="AlphaFoldDB" id="A0A915YBM6"/>
<keyword evidence="1" id="KW-0812">Transmembrane</keyword>
<dbReference type="Pfam" id="PF09374">
    <property type="entry name" value="PG_binding_3"/>
    <property type="match status" value="1"/>
</dbReference>
<dbReference type="Gene3D" id="1.20.141.10">
    <property type="entry name" value="Chitosanase, subunit A, domain 1"/>
    <property type="match status" value="1"/>
</dbReference>